<dbReference type="PROSITE" id="PS50156">
    <property type="entry name" value="SSD"/>
    <property type="match status" value="1"/>
</dbReference>
<evidence type="ECO:0000256" key="2">
    <source>
        <dbReference type="ARBA" id="ARBA00005585"/>
    </source>
</evidence>
<feature type="transmembrane region" description="Helical" evidence="7">
    <location>
        <begin position="52"/>
        <end position="74"/>
    </location>
</feature>
<comment type="similarity">
    <text evidence="2">Belongs to the patched family.</text>
</comment>
<keyword evidence="3 7" id="KW-0812">Transmembrane</keyword>
<dbReference type="PANTHER" id="PTHR10796">
    <property type="entry name" value="PATCHED-RELATED"/>
    <property type="match status" value="1"/>
</dbReference>
<evidence type="ECO:0000313" key="9">
    <source>
        <dbReference type="Proteomes" id="UP000887574"/>
    </source>
</evidence>
<sequence>MFSPFSRVLQLVQRPLVLGVGIDDAFIMTAAWNRTNPQLSVVRRLAKSLAEAAVYITITSLTDMLTFGILVISLSQSSEMSSSSCSSRHLWQP</sequence>
<accession>A0A915DQW4</accession>
<comment type="subcellular location">
    <subcellularLocation>
        <location evidence="1">Membrane</location>
        <topology evidence="1">Multi-pass membrane protein</topology>
    </subcellularLocation>
</comment>
<keyword evidence="4 7" id="KW-1133">Transmembrane helix</keyword>
<dbReference type="AlphaFoldDB" id="A0A915DQW4"/>
<dbReference type="Proteomes" id="UP000887574">
    <property type="component" value="Unplaced"/>
</dbReference>
<dbReference type="InterPro" id="IPR000731">
    <property type="entry name" value="SSD"/>
</dbReference>
<protein>
    <submittedName>
        <fullName evidence="10">SSD domain-containing protein</fullName>
    </submittedName>
</protein>
<dbReference type="PANTHER" id="PTHR10796:SF92">
    <property type="entry name" value="PATCHED-RELATED, ISOFORM A"/>
    <property type="match status" value="1"/>
</dbReference>
<keyword evidence="6" id="KW-0325">Glycoprotein</keyword>
<dbReference type="WBParaSite" id="jg2258">
    <property type="protein sequence ID" value="jg2258"/>
    <property type="gene ID" value="jg2258"/>
</dbReference>
<keyword evidence="9" id="KW-1185">Reference proteome</keyword>
<feature type="domain" description="SSD" evidence="8">
    <location>
        <begin position="1"/>
        <end position="73"/>
    </location>
</feature>
<keyword evidence="5 7" id="KW-0472">Membrane</keyword>
<evidence type="ECO:0000256" key="1">
    <source>
        <dbReference type="ARBA" id="ARBA00004141"/>
    </source>
</evidence>
<name>A0A915DQW4_9BILA</name>
<evidence type="ECO:0000313" key="10">
    <source>
        <dbReference type="WBParaSite" id="jg2258"/>
    </source>
</evidence>
<dbReference type="Gene3D" id="1.20.1640.10">
    <property type="entry name" value="Multidrug efflux transporter AcrB transmembrane domain"/>
    <property type="match status" value="1"/>
</dbReference>
<evidence type="ECO:0000256" key="4">
    <source>
        <dbReference type="ARBA" id="ARBA00022989"/>
    </source>
</evidence>
<evidence type="ECO:0000256" key="6">
    <source>
        <dbReference type="ARBA" id="ARBA00023180"/>
    </source>
</evidence>
<evidence type="ECO:0000259" key="8">
    <source>
        <dbReference type="PROSITE" id="PS50156"/>
    </source>
</evidence>
<dbReference type="GO" id="GO:0016020">
    <property type="term" value="C:membrane"/>
    <property type="evidence" value="ECO:0007669"/>
    <property type="project" value="UniProtKB-SubCell"/>
</dbReference>
<proteinExistence type="inferred from homology"/>
<dbReference type="Pfam" id="PF02460">
    <property type="entry name" value="Patched"/>
    <property type="match status" value="1"/>
</dbReference>
<evidence type="ECO:0000256" key="3">
    <source>
        <dbReference type="ARBA" id="ARBA00022692"/>
    </source>
</evidence>
<dbReference type="InterPro" id="IPR003392">
    <property type="entry name" value="PTHD_SSD"/>
</dbReference>
<dbReference type="InterPro" id="IPR051697">
    <property type="entry name" value="Patched_domain-protein"/>
</dbReference>
<evidence type="ECO:0000256" key="5">
    <source>
        <dbReference type="ARBA" id="ARBA00023136"/>
    </source>
</evidence>
<organism evidence="9 10">
    <name type="scientific">Ditylenchus dipsaci</name>
    <dbReference type="NCBI Taxonomy" id="166011"/>
    <lineage>
        <taxon>Eukaryota</taxon>
        <taxon>Metazoa</taxon>
        <taxon>Ecdysozoa</taxon>
        <taxon>Nematoda</taxon>
        <taxon>Chromadorea</taxon>
        <taxon>Rhabditida</taxon>
        <taxon>Tylenchina</taxon>
        <taxon>Tylenchomorpha</taxon>
        <taxon>Sphaerularioidea</taxon>
        <taxon>Anguinidae</taxon>
        <taxon>Anguininae</taxon>
        <taxon>Ditylenchus</taxon>
    </lineage>
</organism>
<dbReference type="SUPFAM" id="SSF82866">
    <property type="entry name" value="Multidrug efflux transporter AcrB transmembrane domain"/>
    <property type="match status" value="1"/>
</dbReference>
<evidence type="ECO:0000256" key="7">
    <source>
        <dbReference type="SAM" id="Phobius"/>
    </source>
</evidence>
<reference evidence="10" key="1">
    <citation type="submission" date="2022-11" db="UniProtKB">
        <authorList>
            <consortium name="WormBaseParasite"/>
        </authorList>
    </citation>
    <scope>IDENTIFICATION</scope>
</reference>